<dbReference type="InterPro" id="IPR019808">
    <property type="entry name" value="Histidine_triad_CS"/>
</dbReference>
<dbReference type="Gene3D" id="3.30.428.10">
    <property type="entry name" value="HIT-like"/>
    <property type="match status" value="1"/>
</dbReference>
<name>X1ESF5_9ZZZZ</name>
<evidence type="ECO:0000256" key="3">
    <source>
        <dbReference type="SAM" id="Coils"/>
    </source>
</evidence>
<evidence type="ECO:0000313" key="5">
    <source>
        <dbReference type="EMBL" id="GAH36331.1"/>
    </source>
</evidence>
<dbReference type="GO" id="GO:0016787">
    <property type="term" value="F:hydrolase activity"/>
    <property type="evidence" value="ECO:0007669"/>
    <property type="project" value="UniProtKB-KW"/>
</dbReference>
<gene>
    <name evidence="5" type="ORF">S03H2_20342</name>
</gene>
<dbReference type="InterPro" id="IPR039383">
    <property type="entry name" value="FHIT"/>
</dbReference>
<dbReference type="EMBL" id="BARU01010712">
    <property type="protein sequence ID" value="GAH36331.1"/>
    <property type="molecule type" value="Genomic_DNA"/>
</dbReference>
<dbReference type="GO" id="GO:0000166">
    <property type="term" value="F:nucleotide binding"/>
    <property type="evidence" value="ECO:0007669"/>
    <property type="project" value="UniProtKB-KW"/>
</dbReference>
<evidence type="ECO:0000256" key="1">
    <source>
        <dbReference type="ARBA" id="ARBA00022741"/>
    </source>
</evidence>
<accession>X1ESF5</accession>
<dbReference type="Pfam" id="PF01230">
    <property type="entry name" value="HIT"/>
    <property type="match status" value="1"/>
</dbReference>
<dbReference type="CDD" id="cd01275">
    <property type="entry name" value="FHIT"/>
    <property type="match status" value="1"/>
</dbReference>
<organism evidence="5">
    <name type="scientific">marine sediment metagenome</name>
    <dbReference type="NCBI Taxonomy" id="412755"/>
    <lineage>
        <taxon>unclassified sequences</taxon>
        <taxon>metagenomes</taxon>
        <taxon>ecological metagenomes</taxon>
    </lineage>
</organism>
<dbReference type="InterPro" id="IPR011146">
    <property type="entry name" value="HIT-like"/>
</dbReference>
<dbReference type="InterPro" id="IPR052908">
    <property type="entry name" value="AP-4-A_phosphorylase"/>
</dbReference>
<feature type="domain" description="HIT" evidence="4">
    <location>
        <begin position="24"/>
        <end position="133"/>
    </location>
</feature>
<keyword evidence="3" id="KW-0175">Coiled coil</keyword>
<dbReference type="PROSITE" id="PS00892">
    <property type="entry name" value="HIT_1"/>
    <property type="match status" value="1"/>
</dbReference>
<reference evidence="5" key="1">
    <citation type="journal article" date="2014" name="Front. Microbiol.">
        <title>High frequency of phylogenetically diverse reductive dehalogenase-homologous genes in deep subseafloor sedimentary metagenomes.</title>
        <authorList>
            <person name="Kawai M."/>
            <person name="Futagami T."/>
            <person name="Toyoda A."/>
            <person name="Takaki Y."/>
            <person name="Nishi S."/>
            <person name="Hori S."/>
            <person name="Arai W."/>
            <person name="Tsubouchi T."/>
            <person name="Morono Y."/>
            <person name="Uchiyama I."/>
            <person name="Ito T."/>
            <person name="Fujiyama A."/>
            <person name="Inagaki F."/>
            <person name="Takami H."/>
        </authorList>
    </citation>
    <scope>NUCLEOTIDE SEQUENCE</scope>
    <source>
        <strain evidence="5">Expedition CK06-06</strain>
    </source>
</reference>
<dbReference type="PROSITE" id="PS51084">
    <property type="entry name" value="HIT_2"/>
    <property type="match status" value="1"/>
</dbReference>
<proteinExistence type="predicted"/>
<protein>
    <recommendedName>
        <fullName evidence="4">HIT domain-containing protein</fullName>
    </recommendedName>
</protein>
<dbReference type="AlphaFoldDB" id="X1ESF5"/>
<sequence length="171" mass="19628">MRKNIFVPSKGEYVRGKRPVVDCILCAIIKNDPKVINLEVFRSKSFVIAVNLYPYNPGHLIIFPHQHIEKIEKLSLSEVKELHKLTVITLKVLKNLYNPHGFNIGYNLGKGSGASIKHLHLHIVPRYENELSFIDVLSGSKIIVEEPKNTLKRLKSEYKKYAQELLDQSNK</sequence>
<comment type="caution">
    <text evidence="5">The sequence shown here is derived from an EMBL/GenBank/DDBJ whole genome shotgun (WGS) entry which is preliminary data.</text>
</comment>
<dbReference type="SUPFAM" id="SSF54197">
    <property type="entry name" value="HIT-like"/>
    <property type="match status" value="1"/>
</dbReference>
<dbReference type="InterPro" id="IPR036265">
    <property type="entry name" value="HIT-like_sf"/>
</dbReference>
<keyword evidence="2" id="KW-0378">Hydrolase</keyword>
<dbReference type="PANTHER" id="PTHR42997:SF1">
    <property type="entry name" value="AP-4-A PHOSPHORYLASE"/>
    <property type="match status" value="1"/>
</dbReference>
<evidence type="ECO:0000256" key="2">
    <source>
        <dbReference type="ARBA" id="ARBA00022801"/>
    </source>
</evidence>
<feature type="coiled-coil region" evidence="3">
    <location>
        <begin position="144"/>
        <end position="171"/>
    </location>
</feature>
<keyword evidence="1" id="KW-0547">Nucleotide-binding</keyword>
<evidence type="ECO:0000259" key="4">
    <source>
        <dbReference type="PROSITE" id="PS51084"/>
    </source>
</evidence>
<dbReference type="PANTHER" id="PTHR42997">
    <property type="entry name" value="HIT FAMILY HYDROLASE"/>
    <property type="match status" value="1"/>
</dbReference>